<keyword evidence="2" id="KW-1185">Reference proteome</keyword>
<gene>
    <name evidence="1" type="ORF">SCALOS_LOCUS2948</name>
</gene>
<dbReference type="Proteomes" id="UP000789860">
    <property type="component" value="Unassembled WGS sequence"/>
</dbReference>
<dbReference type="EMBL" id="CAJVPM010002879">
    <property type="protein sequence ID" value="CAG8493959.1"/>
    <property type="molecule type" value="Genomic_DNA"/>
</dbReference>
<reference evidence="1" key="1">
    <citation type="submission" date="2021-06" db="EMBL/GenBank/DDBJ databases">
        <authorList>
            <person name="Kallberg Y."/>
            <person name="Tangrot J."/>
            <person name="Rosling A."/>
        </authorList>
    </citation>
    <scope>NUCLEOTIDE SEQUENCE</scope>
    <source>
        <strain evidence="1">AU212A</strain>
    </source>
</reference>
<evidence type="ECO:0000313" key="1">
    <source>
        <dbReference type="EMBL" id="CAG8493959.1"/>
    </source>
</evidence>
<accession>A0ACA9KUC3</accession>
<name>A0ACA9KUC3_9GLOM</name>
<evidence type="ECO:0000313" key="2">
    <source>
        <dbReference type="Proteomes" id="UP000789860"/>
    </source>
</evidence>
<protein>
    <submittedName>
        <fullName evidence="1">8329_t:CDS:1</fullName>
    </submittedName>
</protein>
<comment type="caution">
    <text evidence="1">The sequence shown here is derived from an EMBL/GenBank/DDBJ whole genome shotgun (WGS) entry which is preliminary data.</text>
</comment>
<sequence length="292" mass="33770">MATGPSYIRKGIASQEEPSSVTNYAAVQEFGSRYAIRFSVPPLYCSTENPIKVFLYVDGEYDYSYTDINPTKLGETRTCFWSKSRDKIYYFKFDPTIWSEEKYGINNSSNQKTYPFGGPGAVSAYFYRAERVPWNVSPPPDYSVEPAIIPENNDTRSIKLSTQYDVQRVSNPSITRFDTYLQEKGYPIAVLHLHYRAAAWLRARGHDVPFPHSPNRFTTITNDTNFASTSQHNDVKQEMIEIKEEPDDEVEILSVRRRSRNERIREVIVISSDDDDEKPQVKKIRNNNYTSY</sequence>
<proteinExistence type="predicted"/>
<organism evidence="1 2">
    <name type="scientific">Scutellospora calospora</name>
    <dbReference type="NCBI Taxonomy" id="85575"/>
    <lineage>
        <taxon>Eukaryota</taxon>
        <taxon>Fungi</taxon>
        <taxon>Fungi incertae sedis</taxon>
        <taxon>Mucoromycota</taxon>
        <taxon>Glomeromycotina</taxon>
        <taxon>Glomeromycetes</taxon>
        <taxon>Diversisporales</taxon>
        <taxon>Gigasporaceae</taxon>
        <taxon>Scutellospora</taxon>
    </lineage>
</organism>